<organism evidence="3 4">
    <name type="scientific">Paenibacillus aceti</name>
    <dbReference type="NCBI Taxonomy" id="1820010"/>
    <lineage>
        <taxon>Bacteria</taxon>
        <taxon>Bacillati</taxon>
        <taxon>Bacillota</taxon>
        <taxon>Bacilli</taxon>
        <taxon>Bacillales</taxon>
        <taxon>Paenibacillaceae</taxon>
        <taxon>Paenibacillus</taxon>
    </lineage>
</organism>
<keyword evidence="4" id="KW-1185">Reference proteome</keyword>
<feature type="chain" id="PRO_5047123952" description="Copper amine oxidase-like N-terminal domain-containing protein" evidence="1">
    <location>
        <begin position="26"/>
        <end position="224"/>
    </location>
</feature>
<sequence length="224" mass="24670">MLKKKWIISAMVAALMLTAGTGVYAGAKLQEVKAYLNSSIQLKYNGTPVQPRDEKGNAVLPITYNGTTYLPVRAVADIVGVAVSYNPETYTVELGEKAEGIAIAEGFENMYYTKDSKETTYQGKDYKEAYFDNASGKRSSGFMLYPKGKYQKLVLQVAAIGEDIDNFFINDSERDVKLTSEKIAVKDGLKTIEVDIAGVNELFINADILNDGAMFVPLTTSYYK</sequence>
<keyword evidence="1" id="KW-0732">Signal</keyword>
<feature type="signal peptide" evidence="1">
    <location>
        <begin position="1"/>
        <end position="25"/>
    </location>
</feature>
<dbReference type="Proteomes" id="UP000608420">
    <property type="component" value="Unassembled WGS sequence"/>
</dbReference>
<evidence type="ECO:0000313" key="4">
    <source>
        <dbReference type="Proteomes" id="UP000608420"/>
    </source>
</evidence>
<accession>A0ABQ1VZP0</accession>
<dbReference type="EMBL" id="BMIW01000020">
    <property type="protein sequence ID" value="GGG04453.1"/>
    <property type="molecule type" value="Genomic_DNA"/>
</dbReference>
<comment type="caution">
    <text evidence="3">The sequence shown here is derived from an EMBL/GenBank/DDBJ whole genome shotgun (WGS) entry which is preliminary data.</text>
</comment>
<reference evidence="4" key="1">
    <citation type="journal article" date="2019" name="Int. J. Syst. Evol. Microbiol.">
        <title>The Global Catalogue of Microorganisms (GCM) 10K type strain sequencing project: providing services to taxonomists for standard genome sequencing and annotation.</title>
        <authorList>
            <consortium name="The Broad Institute Genomics Platform"/>
            <consortium name="The Broad Institute Genome Sequencing Center for Infectious Disease"/>
            <person name="Wu L."/>
            <person name="Ma J."/>
        </authorList>
    </citation>
    <scope>NUCLEOTIDE SEQUENCE [LARGE SCALE GENOMIC DNA]</scope>
    <source>
        <strain evidence="4">CGMCC 1.15420</strain>
    </source>
</reference>
<dbReference type="RefSeq" id="WP_229717057.1">
    <property type="nucleotide sequence ID" value="NZ_BMIW01000020.1"/>
</dbReference>
<proteinExistence type="predicted"/>
<evidence type="ECO:0000313" key="3">
    <source>
        <dbReference type="EMBL" id="GGG04453.1"/>
    </source>
</evidence>
<dbReference type="Pfam" id="PF07833">
    <property type="entry name" value="Cu_amine_oxidN1"/>
    <property type="match status" value="1"/>
</dbReference>
<feature type="domain" description="Copper amine oxidase-like N-terminal" evidence="2">
    <location>
        <begin position="59"/>
        <end position="104"/>
    </location>
</feature>
<name>A0ABQ1VZP0_9BACL</name>
<evidence type="ECO:0000256" key="1">
    <source>
        <dbReference type="SAM" id="SignalP"/>
    </source>
</evidence>
<evidence type="ECO:0000259" key="2">
    <source>
        <dbReference type="Pfam" id="PF07833"/>
    </source>
</evidence>
<gene>
    <name evidence="3" type="ORF">GCM10010913_27810</name>
</gene>
<dbReference type="InterPro" id="IPR012854">
    <property type="entry name" value="Cu_amine_oxidase-like_N"/>
</dbReference>
<protein>
    <recommendedName>
        <fullName evidence="2">Copper amine oxidase-like N-terminal domain-containing protein</fullName>
    </recommendedName>
</protein>